<dbReference type="SMART" id="SM00195">
    <property type="entry name" value="DSPc"/>
    <property type="match status" value="1"/>
</dbReference>
<dbReference type="InterPro" id="IPR020422">
    <property type="entry name" value="TYR_PHOSPHATASE_DUAL_dom"/>
</dbReference>
<dbReference type="PROSITE" id="PS50056">
    <property type="entry name" value="TYR_PHOSPHATASE_2"/>
    <property type="match status" value="1"/>
</dbReference>
<proteinExistence type="inferred from homology"/>
<dbReference type="InterPro" id="IPR016130">
    <property type="entry name" value="Tyr_Pase_AS"/>
</dbReference>
<dbReference type="InterPro" id="IPR029021">
    <property type="entry name" value="Prot-tyrosine_phosphatase-like"/>
</dbReference>
<feature type="domain" description="Tyrosine-protein phosphatase" evidence="5">
    <location>
        <begin position="155"/>
        <end position="298"/>
    </location>
</feature>
<keyword evidence="3" id="KW-0378">Hydrolase</keyword>
<dbReference type="CDD" id="cd14498">
    <property type="entry name" value="DSP"/>
    <property type="match status" value="1"/>
</dbReference>
<dbReference type="AlphaFoldDB" id="A0A6S9KSU9"/>
<dbReference type="PANTHER" id="PTHR10159:SF519">
    <property type="entry name" value="DUAL SPECIFICITY PROTEIN PHOSPHATASE MPK3"/>
    <property type="match status" value="1"/>
</dbReference>
<feature type="domain" description="Tyrosine specific protein phosphatases" evidence="6">
    <location>
        <begin position="222"/>
        <end position="279"/>
    </location>
</feature>
<dbReference type="EMBL" id="HBIU01032346">
    <property type="protein sequence ID" value="CAE0636172.1"/>
    <property type="molecule type" value="Transcribed_RNA"/>
</dbReference>
<gene>
    <name evidence="7" type="ORF">HAKA00212_LOCUS14932</name>
</gene>
<evidence type="ECO:0000259" key="6">
    <source>
        <dbReference type="PROSITE" id="PS50056"/>
    </source>
</evidence>
<evidence type="ECO:0000313" key="7">
    <source>
        <dbReference type="EMBL" id="CAE0636172.1"/>
    </source>
</evidence>
<dbReference type="PROSITE" id="PS50054">
    <property type="entry name" value="TYR_PHOSPHATASE_DUAL"/>
    <property type="match status" value="1"/>
</dbReference>
<dbReference type="PROSITE" id="PS00383">
    <property type="entry name" value="TYR_PHOSPHATASE_1"/>
    <property type="match status" value="1"/>
</dbReference>
<dbReference type="SUPFAM" id="SSF52799">
    <property type="entry name" value="(Phosphotyrosine protein) phosphatases II"/>
    <property type="match status" value="1"/>
</dbReference>
<accession>A0A6S9KSU9</accession>
<dbReference type="InterPro" id="IPR000387">
    <property type="entry name" value="Tyr_Pase_dom"/>
</dbReference>
<evidence type="ECO:0000256" key="4">
    <source>
        <dbReference type="ARBA" id="ARBA00022912"/>
    </source>
</evidence>
<organism evidence="7">
    <name type="scientific">Heterosigma akashiwo</name>
    <name type="common">Chromophytic alga</name>
    <name type="synonym">Heterosigma carterae</name>
    <dbReference type="NCBI Taxonomy" id="2829"/>
    <lineage>
        <taxon>Eukaryota</taxon>
        <taxon>Sar</taxon>
        <taxon>Stramenopiles</taxon>
        <taxon>Ochrophyta</taxon>
        <taxon>Raphidophyceae</taxon>
        <taxon>Chattonellales</taxon>
        <taxon>Chattonellaceae</taxon>
        <taxon>Heterosigma</taxon>
    </lineage>
</organism>
<reference evidence="7" key="1">
    <citation type="submission" date="2021-01" db="EMBL/GenBank/DDBJ databases">
        <authorList>
            <person name="Corre E."/>
            <person name="Pelletier E."/>
            <person name="Niang G."/>
            <person name="Scheremetjew M."/>
            <person name="Finn R."/>
            <person name="Kale V."/>
            <person name="Holt S."/>
            <person name="Cochrane G."/>
            <person name="Meng A."/>
            <person name="Brown T."/>
            <person name="Cohen L."/>
        </authorList>
    </citation>
    <scope>NUCLEOTIDE SEQUENCE</scope>
    <source>
        <strain evidence="7">CCMP3107</strain>
    </source>
</reference>
<dbReference type="EC" id="3.1.3.48" evidence="2"/>
<keyword evidence="4" id="KW-0904">Protein phosphatase</keyword>
<dbReference type="GO" id="GO:0043409">
    <property type="term" value="P:negative regulation of MAPK cascade"/>
    <property type="evidence" value="ECO:0007669"/>
    <property type="project" value="TreeGrafter"/>
</dbReference>
<dbReference type="GO" id="GO:0005737">
    <property type="term" value="C:cytoplasm"/>
    <property type="evidence" value="ECO:0007669"/>
    <property type="project" value="TreeGrafter"/>
</dbReference>
<dbReference type="GO" id="GO:0004725">
    <property type="term" value="F:protein tyrosine phosphatase activity"/>
    <property type="evidence" value="ECO:0007669"/>
    <property type="project" value="UniProtKB-EC"/>
</dbReference>
<evidence type="ECO:0000259" key="5">
    <source>
        <dbReference type="PROSITE" id="PS50054"/>
    </source>
</evidence>
<evidence type="ECO:0000256" key="1">
    <source>
        <dbReference type="ARBA" id="ARBA00008601"/>
    </source>
</evidence>
<evidence type="ECO:0000256" key="3">
    <source>
        <dbReference type="ARBA" id="ARBA00022801"/>
    </source>
</evidence>
<comment type="similarity">
    <text evidence="1">Belongs to the protein-tyrosine phosphatase family. Non-receptor class dual specificity subfamily.</text>
</comment>
<evidence type="ECO:0000256" key="2">
    <source>
        <dbReference type="ARBA" id="ARBA00013064"/>
    </source>
</evidence>
<dbReference type="Pfam" id="PF00782">
    <property type="entry name" value="DSPc"/>
    <property type="match status" value="1"/>
</dbReference>
<dbReference type="InterPro" id="IPR000340">
    <property type="entry name" value="Dual-sp_phosphatase_cat-dom"/>
</dbReference>
<dbReference type="PANTHER" id="PTHR10159">
    <property type="entry name" value="DUAL SPECIFICITY PROTEIN PHOSPHATASE"/>
    <property type="match status" value="1"/>
</dbReference>
<protein>
    <recommendedName>
        <fullName evidence="2">protein-tyrosine-phosphatase</fullName>
        <ecNumber evidence="2">3.1.3.48</ecNumber>
    </recommendedName>
</protein>
<dbReference type="Gene3D" id="3.90.190.10">
    <property type="entry name" value="Protein tyrosine phosphatase superfamily"/>
    <property type="match status" value="1"/>
</dbReference>
<sequence length="298" mass="33955">MGPRLSTLKRPAKQRERPLRKVSSEQLYNFLQDTRAFFIVVDLQQQDSSNRRNNNVAARIDYSVVSIDSTHLLNEAVTAAFQHLNGKVEFTLVLYGGQECETDRFVKTVLSGFKRDTTTHRLLEVWLLQDHFNSFQSQYPFMCTDHPFYFPGRLFPSHIHDNLYISSWGIASDADLLRAMGITHVVNCTPDHPFASEGTTNFRVPVADSREQDIHSHLCPATDFIAAALAAEPPGRVLVHCRHGHSRSATVAMAYLLRCHPTRFPDVEAAVAHCRARRPRVRPNDGFWAQLQRFADER</sequence>
<name>A0A6S9KSU9_HETAK</name>